<comment type="caution">
    <text evidence="1">The sequence shown here is derived from an EMBL/GenBank/DDBJ whole genome shotgun (WGS) entry which is preliminary data.</text>
</comment>
<dbReference type="Proteomes" id="UP001066276">
    <property type="component" value="Chromosome 6"/>
</dbReference>
<dbReference type="EMBL" id="JANPWB010000010">
    <property type="protein sequence ID" value="KAJ1137814.1"/>
    <property type="molecule type" value="Genomic_DNA"/>
</dbReference>
<sequence length="50" mass="5836">IHQGCRWALWTSWRSSGGSRFQWEQLKKVIEAGAWPLRGTTWKSTAQVDF</sequence>
<feature type="non-terminal residue" evidence="1">
    <location>
        <position position="50"/>
    </location>
</feature>
<name>A0AAV7QDV4_PLEWA</name>
<keyword evidence="2" id="KW-1185">Reference proteome</keyword>
<dbReference type="AlphaFoldDB" id="A0AAV7QDV4"/>
<reference evidence="1" key="1">
    <citation type="journal article" date="2022" name="bioRxiv">
        <title>Sequencing and chromosome-scale assembly of the giantPleurodeles waltlgenome.</title>
        <authorList>
            <person name="Brown T."/>
            <person name="Elewa A."/>
            <person name="Iarovenko S."/>
            <person name="Subramanian E."/>
            <person name="Araus A.J."/>
            <person name="Petzold A."/>
            <person name="Susuki M."/>
            <person name="Suzuki K.-i.T."/>
            <person name="Hayashi T."/>
            <person name="Toyoda A."/>
            <person name="Oliveira C."/>
            <person name="Osipova E."/>
            <person name="Leigh N.D."/>
            <person name="Simon A."/>
            <person name="Yun M.H."/>
        </authorList>
    </citation>
    <scope>NUCLEOTIDE SEQUENCE</scope>
    <source>
        <strain evidence="1">20211129_DDA</strain>
        <tissue evidence="1">Liver</tissue>
    </source>
</reference>
<feature type="non-terminal residue" evidence="1">
    <location>
        <position position="1"/>
    </location>
</feature>
<evidence type="ECO:0000313" key="1">
    <source>
        <dbReference type="EMBL" id="KAJ1137814.1"/>
    </source>
</evidence>
<accession>A0AAV7QDV4</accession>
<evidence type="ECO:0000313" key="2">
    <source>
        <dbReference type="Proteomes" id="UP001066276"/>
    </source>
</evidence>
<gene>
    <name evidence="1" type="ORF">NDU88_004210</name>
</gene>
<protein>
    <submittedName>
        <fullName evidence="1">Uncharacterized protein</fullName>
    </submittedName>
</protein>
<organism evidence="1 2">
    <name type="scientific">Pleurodeles waltl</name>
    <name type="common">Iberian ribbed newt</name>
    <dbReference type="NCBI Taxonomy" id="8319"/>
    <lineage>
        <taxon>Eukaryota</taxon>
        <taxon>Metazoa</taxon>
        <taxon>Chordata</taxon>
        <taxon>Craniata</taxon>
        <taxon>Vertebrata</taxon>
        <taxon>Euteleostomi</taxon>
        <taxon>Amphibia</taxon>
        <taxon>Batrachia</taxon>
        <taxon>Caudata</taxon>
        <taxon>Salamandroidea</taxon>
        <taxon>Salamandridae</taxon>
        <taxon>Pleurodelinae</taxon>
        <taxon>Pleurodeles</taxon>
    </lineage>
</organism>
<proteinExistence type="predicted"/>